<accession>A0A1M5YSF8</accession>
<dbReference type="AlphaFoldDB" id="A0A1M5YSF8"/>
<evidence type="ECO:0000313" key="4">
    <source>
        <dbReference type="EMBL" id="SHI14804.1"/>
    </source>
</evidence>
<gene>
    <name evidence="4" type="ORF">SAMN02745823_02787</name>
</gene>
<feature type="domain" description="HTH tetR-type" evidence="3">
    <location>
        <begin position="6"/>
        <end position="66"/>
    </location>
</feature>
<evidence type="ECO:0000256" key="1">
    <source>
        <dbReference type="ARBA" id="ARBA00023125"/>
    </source>
</evidence>
<proteinExistence type="predicted"/>
<organism evidence="4 5">
    <name type="scientific">Sporobacter termitidis DSM 10068</name>
    <dbReference type="NCBI Taxonomy" id="1123282"/>
    <lineage>
        <taxon>Bacteria</taxon>
        <taxon>Bacillati</taxon>
        <taxon>Bacillota</taxon>
        <taxon>Clostridia</taxon>
        <taxon>Eubacteriales</taxon>
        <taxon>Oscillospiraceae</taxon>
        <taxon>Sporobacter</taxon>
    </lineage>
</organism>
<dbReference type="EMBL" id="FQXV01000010">
    <property type="protein sequence ID" value="SHI14804.1"/>
    <property type="molecule type" value="Genomic_DNA"/>
</dbReference>
<dbReference type="Proteomes" id="UP000183995">
    <property type="component" value="Unassembled WGS sequence"/>
</dbReference>
<sequence length="205" mass="23088">MAKQKEGVYEKVLECAKAEFLEMGFKDASLRTIAQNAGTSTGSIYTRFTDKHGLFEALVSSAAAGLTELYLGVQMKFSELPGNEQQETMFEYSEDKFKDFIGYIYDHFDEFKLLITCSEGTRFSGFIHSLVEIDVEYSLKFIQASGNDALSSGRASPELLHIVSSAFFSGVFEIVVHDMTREAADRYIDRLKRFFLAGWDTILNP</sequence>
<dbReference type="GO" id="GO:0003677">
    <property type="term" value="F:DNA binding"/>
    <property type="evidence" value="ECO:0007669"/>
    <property type="project" value="UniProtKB-UniRule"/>
</dbReference>
<dbReference type="STRING" id="1123282.SAMN02745823_02787"/>
<protein>
    <submittedName>
        <fullName evidence="4">Transcriptional regulator, TetR family</fullName>
    </submittedName>
</protein>
<dbReference type="SUPFAM" id="SSF46689">
    <property type="entry name" value="Homeodomain-like"/>
    <property type="match status" value="1"/>
</dbReference>
<evidence type="ECO:0000259" key="3">
    <source>
        <dbReference type="PROSITE" id="PS50977"/>
    </source>
</evidence>
<keyword evidence="1 2" id="KW-0238">DNA-binding</keyword>
<keyword evidence="5" id="KW-1185">Reference proteome</keyword>
<evidence type="ECO:0000256" key="2">
    <source>
        <dbReference type="PROSITE-ProRule" id="PRU00335"/>
    </source>
</evidence>
<dbReference type="PROSITE" id="PS50977">
    <property type="entry name" value="HTH_TETR_2"/>
    <property type="match status" value="1"/>
</dbReference>
<evidence type="ECO:0000313" key="5">
    <source>
        <dbReference type="Proteomes" id="UP000183995"/>
    </source>
</evidence>
<dbReference type="OrthoDB" id="9814200at2"/>
<dbReference type="Gene3D" id="1.10.357.10">
    <property type="entry name" value="Tetracycline Repressor, domain 2"/>
    <property type="match status" value="1"/>
</dbReference>
<feature type="DNA-binding region" description="H-T-H motif" evidence="2">
    <location>
        <begin position="29"/>
        <end position="48"/>
    </location>
</feature>
<dbReference type="InterPro" id="IPR001647">
    <property type="entry name" value="HTH_TetR"/>
</dbReference>
<name>A0A1M5YSF8_9FIRM</name>
<dbReference type="InterPro" id="IPR009057">
    <property type="entry name" value="Homeodomain-like_sf"/>
</dbReference>
<dbReference type="Pfam" id="PF00440">
    <property type="entry name" value="TetR_N"/>
    <property type="match status" value="1"/>
</dbReference>
<dbReference type="RefSeq" id="WP_073080154.1">
    <property type="nucleotide sequence ID" value="NZ_FQXV01000010.1"/>
</dbReference>
<dbReference type="PRINTS" id="PR00455">
    <property type="entry name" value="HTHTETR"/>
</dbReference>
<reference evidence="4 5" key="1">
    <citation type="submission" date="2016-11" db="EMBL/GenBank/DDBJ databases">
        <authorList>
            <person name="Jaros S."/>
            <person name="Januszkiewicz K."/>
            <person name="Wedrychowicz H."/>
        </authorList>
    </citation>
    <scope>NUCLEOTIDE SEQUENCE [LARGE SCALE GENOMIC DNA]</scope>
    <source>
        <strain evidence="4 5">DSM 10068</strain>
    </source>
</reference>